<evidence type="ECO:0000313" key="4">
    <source>
        <dbReference type="WBParaSite" id="ECPE_0001491801-mRNA-1"/>
    </source>
</evidence>
<gene>
    <name evidence="2" type="ORF">ECPE_LOCUS14878</name>
</gene>
<organism evidence="4">
    <name type="scientific">Echinostoma caproni</name>
    <dbReference type="NCBI Taxonomy" id="27848"/>
    <lineage>
        <taxon>Eukaryota</taxon>
        <taxon>Metazoa</taxon>
        <taxon>Spiralia</taxon>
        <taxon>Lophotrochozoa</taxon>
        <taxon>Platyhelminthes</taxon>
        <taxon>Trematoda</taxon>
        <taxon>Digenea</taxon>
        <taxon>Plagiorchiida</taxon>
        <taxon>Echinostomata</taxon>
        <taxon>Echinostomatoidea</taxon>
        <taxon>Echinostomatidae</taxon>
        <taxon>Echinostoma</taxon>
    </lineage>
</organism>
<name>A0A183B6P3_9TREM</name>
<sequence length="158" mass="18180">MPEVCPPVDDREPAISFKPVKPRAFIPHDPEVWFAALETQFIARNVRTQRSKYVYAVEAIPGERMCAIRDIILKPPEKGAYDVLKAVIRQFYIPSNGQRLRQLLARHPIGDMKRSRHLARLRSLAGPVNTYSDIVKEHWIESWPLQVQPTVTARLEDS</sequence>
<accession>A0A183B6P3</accession>
<evidence type="ECO:0000259" key="1">
    <source>
        <dbReference type="Pfam" id="PF23055"/>
    </source>
</evidence>
<reference evidence="4" key="1">
    <citation type="submission" date="2016-06" db="UniProtKB">
        <authorList>
            <consortium name="WormBaseParasite"/>
        </authorList>
    </citation>
    <scope>IDENTIFICATION</scope>
</reference>
<dbReference type="PANTHER" id="PTHR33327">
    <property type="entry name" value="ENDONUCLEASE"/>
    <property type="match status" value="1"/>
</dbReference>
<dbReference type="WBParaSite" id="ECPE_0001491801-mRNA-1">
    <property type="protein sequence ID" value="ECPE_0001491801-mRNA-1"/>
    <property type="gene ID" value="ECPE_0001491801"/>
</dbReference>
<dbReference type="AlphaFoldDB" id="A0A183B6P3"/>
<protein>
    <submittedName>
        <fullName evidence="4">Integrase_H2C2 domain-containing protein</fullName>
    </submittedName>
</protein>
<reference evidence="2 3" key="2">
    <citation type="submission" date="2018-11" db="EMBL/GenBank/DDBJ databases">
        <authorList>
            <consortium name="Pathogen Informatics"/>
        </authorList>
    </citation>
    <scope>NUCLEOTIDE SEQUENCE [LARGE SCALE GENOMIC DNA]</scope>
    <source>
        <strain evidence="2 3">Egypt</strain>
    </source>
</reference>
<proteinExistence type="predicted"/>
<dbReference type="OrthoDB" id="6262499at2759"/>
<dbReference type="Proteomes" id="UP000272942">
    <property type="component" value="Unassembled WGS sequence"/>
</dbReference>
<dbReference type="EMBL" id="UZAN01058825">
    <property type="protein sequence ID" value="VDP92150.1"/>
    <property type="molecule type" value="Genomic_DNA"/>
</dbReference>
<dbReference type="Pfam" id="PF23055">
    <property type="entry name" value="DUF7041"/>
    <property type="match status" value="1"/>
</dbReference>
<dbReference type="InterPro" id="IPR055469">
    <property type="entry name" value="DUF7041"/>
</dbReference>
<evidence type="ECO:0000313" key="2">
    <source>
        <dbReference type="EMBL" id="VDP92150.1"/>
    </source>
</evidence>
<dbReference type="PANTHER" id="PTHR33327:SF3">
    <property type="entry name" value="RNA-DIRECTED DNA POLYMERASE"/>
    <property type="match status" value="1"/>
</dbReference>
<evidence type="ECO:0000313" key="3">
    <source>
        <dbReference type="Proteomes" id="UP000272942"/>
    </source>
</evidence>
<feature type="domain" description="DUF7041" evidence="1">
    <location>
        <begin position="23"/>
        <end position="104"/>
    </location>
</feature>
<keyword evidence="3" id="KW-1185">Reference proteome</keyword>